<gene>
    <name evidence="2" type="ORF">MILUP08_45289</name>
</gene>
<evidence type="ECO:0000256" key="1">
    <source>
        <dbReference type="SAM" id="MobiDB-lite"/>
    </source>
</evidence>
<dbReference type="EMBL" id="CAIE01000039">
    <property type="protein sequence ID" value="CCH20407.1"/>
    <property type="molecule type" value="Genomic_DNA"/>
</dbReference>
<sequence length="88" mass="9703">MIVTAHALSAGVVARCPIRRPRIERHDVEPHNVEPHNVEPHNVEPHNVEPHNVERHASGGVGDTVSPVTGRPRHLRSETRDGSIDPGR</sequence>
<name>I0L9B0_9ACTN</name>
<dbReference type="Proteomes" id="UP000003448">
    <property type="component" value="Unassembled WGS sequence"/>
</dbReference>
<accession>I0L9B0</accession>
<dbReference type="AlphaFoldDB" id="I0L9B0"/>
<reference evidence="3" key="1">
    <citation type="journal article" date="2012" name="J. Bacteriol.">
        <title>Genome Sequence of Micromonospora lupini Lupac 08, Isolated from Root Nodules of Lupinus angustifolius.</title>
        <authorList>
            <person name="Alonso-Vega P."/>
            <person name="Normand P."/>
            <person name="Bacigalupe R."/>
            <person name="Pujic P."/>
            <person name="Lajus A."/>
            <person name="Vallenet D."/>
            <person name="Carro L."/>
            <person name="Coll P."/>
            <person name="Trujillo M.E."/>
        </authorList>
    </citation>
    <scope>NUCLEOTIDE SEQUENCE [LARGE SCALE GENOMIC DNA]</scope>
    <source>
        <strain evidence="3">Lupac 08</strain>
    </source>
</reference>
<evidence type="ECO:0000313" key="2">
    <source>
        <dbReference type="EMBL" id="CCH20407.1"/>
    </source>
</evidence>
<evidence type="ECO:0000313" key="3">
    <source>
        <dbReference type="Proteomes" id="UP000003448"/>
    </source>
</evidence>
<comment type="caution">
    <text evidence="2">The sequence shown here is derived from an EMBL/GenBank/DDBJ whole genome shotgun (WGS) entry which is preliminary data.</text>
</comment>
<keyword evidence="3" id="KW-1185">Reference proteome</keyword>
<feature type="compositionally biased region" description="Basic and acidic residues" evidence="1">
    <location>
        <begin position="25"/>
        <end position="57"/>
    </location>
</feature>
<protein>
    <submittedName>
        <fullName evidence="2">Uncharacterized protein</fullName>
    </submittedName>
</protein>
<feature type="region of interest" description="Disordered" evidence="1">
    <location>
        <begin position="25"/>
        <end position="88"/>
    </location>
</feature>
<dbReference type="STRING" id="1150864.MILUP08_45289"/>
<organism evidence="2 3">
    <name type="scientific">Micromonospora lupini str. Lupac 08</name>
    <dbReference type="NCBI Taxonomy" id="1150864"/>
    <lineage>
        <taxon>Bacteria</taxon>
        <taxon>Bacillati</taxon>
        <taxon>Actinomycetota</taxon>
        <taxon>Actinomycetes</taxon>
        <taxon>Micromonosporales</taxon>
        <taxon>Micromonosporaceae</taxon>
        <taxon>Micromonospora</taxon>
    </lineage>
</organism>
<feature type="compositionally biased region" description="Basic and acidic residues" evidence="1">
    <location>
        <begin position="75"/>
        <end position="88"/>
    </location>
</feature>
<proteinExistence type="predicted"/>